<evidence type="ECO:0000256" key="8">
    <source>
        <dbReference type="ARBA" id="ARBA00023136"/>
    </source>
</evidence>
<dbReference type="PROSITE" id="PS51846">
    <property type="entry name" value="CNNM"/>
    <property type="match status" value="1"/>
</dbReference>
<evidence type="ECO:0000259" key="12">
    <source>
        <dbReference type="PROSITE" id="PS51371"/>
    </source>
</evidence>
<evidence type="ECO:0000259" key="13">
    <source>
        <dbReference type="PROSITE" id="PS51846"/>
    </source>
</evidence>
<dbReference type="Pfam" id="PF03471">
    <property type="entry name" value="CorC_HlyC"/>
    <property type="match status" value="1"/>
</dbReference>
<dbReference type="GO" id="GO:0005886">
    <property type="term" value="C:plasma membrane"/>
    <property type="evidence" value="ECO:0007669"/>
    <property type="project" value="UniProtKB-SubCell"/>
</dbReference>
<keyword evidence="7 9" id="KW-0129">CBS domain</keyword>
<keyword evidence="15" id="KW-1185">Reference proteome</keyword>
<dbReference type="PANTHER" id="PTHR22777:SF32">
    <property type="entry name" value="UPF0053 INNER MEMBRANE PROTEIN YFJD"/>
    <property type="match status" value="1"/>
</dbReference>
<protein>
    <submittedName>
        <fullName evidence="14">HlyC/CorC family transporter</fullName>
    </submittedName>
</protein>
<keyword evidence="6 10" id="KW-1133">Transmembrane helix</keyword>
<dbReference type="OrthoDB" id="9798188at2"/>
<evidence type="ECO:0000256" key="2">
    <source>
        <dbReference type="ARBA" id="ARBA00006337"/>
    </source>
</evidence>
<dbReference type="Pfam" id="PF01595">
    <property type="entry name" value="CNNM"/>
    <property type="match status" value="1"/>
</dbReference>
<evidence type="ECO:0000256" key="1">
    <source>
        <dbReference type="ARBA" id="ARBA00004651"/>
    </source>
</evidence>
<comment type="caution">
    <text evidence="14">The sequence shown here is derived from an EMBL/GenBank/DDBJ whole genome shotgun (WGS) entry which is preliminary data.</text>
</comment>
<dbReference type="Proteomes" id="UP000260649">
    <property type="component" value="Unassembled WGS sequence"/>
</dbReference>
<accession>A0A3E2B6Z1</accession>
<sequence length="419" mass="46590">MDSTCIAIIVILVILVGLSAWCSSTETAYSSVNKVRLKNKAEDGNPRAQNALDLLEKYDKVLSCILIGNNIVNLTAATLGTVLFTKLLGPVYGPAASTVVLTIIVLIFGEITPKTLANDQAETFCMRAAPALRVCLVILTPLHLFFSLFQKAAIRLFRSSEEEGITEEELITMVEEAENEGGLEHHESELIRAAIEFNDMEVEDILTPRVDIVAAPDTITMEEFAVLFAENGYSRIPVYHGSIDNIIGVVHEKDFFSARYHNHTDVISLVSKVFYTTGSTKISDLLRLLQLRKTHMAVVVDEYGGTMGIVTMEDILEELVGEIWDEHDEVIEEFKPQGDGSYLISCSANLDDLFDRFSLRAVDIDSATISGWVMEQLGRVPVEGDHFVYETLDVTVTRVEHQRILEIRVFVLPKSESET</sequence>
<feature type="domain" description="CBS" evidence="12">
    <location>
        <begin position="269"/>
        <end position="329"/>
    </location>
</feature>
<evidence type="ECO:0000313" key="15">
    <source>
        <dbReference type="Proteomes" id="UP000260649"/>
    </source>
</evidence>
<dbReference type="GO" id="GO:0050660">
    <property type="term" value="F:flavin adenine dinucleotide binding"/>
    <property type="evidence" value="ECO:0007669"/>
    <property type="project" value="InterPro"/>
</dbReference>
<feature type="domain" description="CBS" evidence="12">
    <location>
        <begin position="206"/>
        <end position="266"/>
    </location>
</feature>
<dbReference type="InterPro" id="IPR002550">
    <property type="entry name" value="CNNM"/>
</dbReference>
<dbReference type="InterPro" id="IPR016169">
    <property type="entry name" value="FAD-bd_PCMH_sub2"/>
</dbReference>
<dbReference type="InterPro" id="IPR005170">
    <property type="entry name" value="Transptr-assoc_dom"/>
</dbReference>
<comment type="similarity">
    <text evidence="2">Belongs to the UPF0053 family.</text>
</comment>
<dbReference type="SUPFAM" id="SSF56176">
    <property type="entry name" value="FAD-binding/transporter-associated domain-like"/>
    <property type="match status" value="1"/>
</dbReference>
<dbReference type="SUPFAM" id="SSF54631">
    <property type="entry name" value="CBS-domain pair"/>
    <property type="match status" value="1"/>
</dbReference>
<evidence type="ECO:0000256" key="6">
    <source>
        <dbReference type="ARBA" id="ARBA00022989"/>
    </source>
</evidence>
<evidence type="ECO:0000256" key="11">
    <source>
        <dbReference type="SAM" id="Phobius"/>
    </source>
</evidence>
<keyword evidence="3" id="KW-1003">Cell membrane</keyword>
<feature type="transmembrane region" description="Helical" evidence="11">
    <location>
        <begin position="60"/>
        <end position="84"/>
    </location>
</feature>
<evidence type="ECO:0000256" key="10">
    <source>
        <dbReference type="PROSITE-ProRule" id="PRU01193"/>
    </source>
</evidence>
<evidence type="ECO:0000256" key="9">
    <source>
        <dbReference type="PROSITE-ProRule" id="PRU00703"/>
    </source>
</evidence>
<dbReference type="PROSITE" id="PS51371">
    <property type="entry name" value="CBS"/>
    <property type="match status" value="2"/>
</dbReference>
<dbReference type="InterPro" id="IPR036318">
    <property type="entry name" value="FAD-bd_PCMH-like_sf"/>
</dbReference>
<keyword evidence="8 10" id="KW-0472">Membrane</keyword>
<dbReference type="InterPro" id="IPR046342">
    <property type="entry name" value="CBS_dom_sf"/>
</dbReference>
<feature type="domain" description="CNNM transmembrane" evidence="13">
    <location>
        <begin position="1"/>
        <end position="187"/>
    </location>
</feature>
<comment type="subcellular location">
    <subcellularLocation>
        <location evidence="1">Cell membrane</location>
        <topology evidence="1">Multi-pass membrane protein</topology>
    </subcellularLocation>
</comment>
<evidence type="ECO:0000313" key="14">
    <source>
        <dbReference type="EMBL" id="RFT07800.1"/>
    </source>
</evidence>
<gene>
    <name evidence="14" type="ORF">DV520_01330</name>
</gene>
<proteinExistence type="inferred from homology"/>
<evidence type="ECO:0000256" key="5">
    <source>
        <dbReference type="ARBA" id="ARBA00022737"/>
    </source>
</evidence>
<reference evidence="14 15" key="1">
    <citation type="submission" date="2018-07" db="EMBL/GenBank/DDBJ databases">
        <title>GABA Modulating Bacteria of the Human Gut Microbiota.</title>
        <authorList>
            <person name="Strandwitz P."/>
            <person name="Kim K.H."/>
            <person name="Terekhova D."/>
            <person name="Liu J.K."/>
            <person name="Sharma A."/>
            <person name="Levering J."/>
            <person name="Mcdonald D."/>
            <person name="Dietrich D."/>
            <person name="Ramadhar T.R."/>
            <person name="Lekbua A."/>
            <person name="Mroue N."/>
            <person name="Liston C."/>
            <person name="Stewart E.J."/>
            <person name="Dubin M.J."/>
            <person name="Zengler K."/>
            <person name="Knight R."/>
            <person name="Gilbert J.A."/>
            <person name="Clardy J."/>
            <person name="Lewis K."/>
        </authorList>
    </citation>
    <scope>NUCLEOTIDE SEQUENCE [LARGE SCALE GENOMIC DNA]</scope>
    <source>
        <strain evidence="14 15">KLE1738</strain>
    </source>
</reference>
<dbReference type="CDD" id="cd04590">
    <property type="entry name" value="CBS_pair_CorC_HlyC_assoc"/>
    <property type="match status" value="1"/>
</dbReference>
<dbReference type="EMBL" id="QQRQ01000001">
    <property type="protein sequence ID" value="RFT07800.1"/>
    <property type="molecule type" value="Genomic_DNA"/>
</dbReference>
<evidence type="ECO:0000256" key="7">
    <source>
        <dbReference type="ARBA" id="ARBA00023122"/>
    </source>
</evidence>
<dbReference type="Pfam" id="PF00571">
    <property type="entry name" value="CBS"/>
    <property type="match status" value="2"/>
</dbReference>
<feature type="transmembrane region" description="Helical" evidence="11">
    <location>
        <begin position="131"/>
        <end position="149"/>
    </location>
</feature>
<feature type="transmembrane region" description="Helical" evidence="11">
    <location>
        <begin position="91"/>
        <end position="111"/>
    </location>
</feature>
<dbReference type="PANTHER" id="PTHR22777">
    <property type="entry name" value="HEMOLYSIN-RELATED"/>
    <property type="match status" value="1"/>
</dbReference>
<dbReference type="SMART" id="SM01091">
    <property type="entry name" value="CorC_HlyC"/>
    <property type="match status" value="1"/>
</dbReference>
<dbReference type="GeneID" id="97994376"/>
<evidence type="ECO:0000256" key="4">
    <source>
        <dbReference type="ARBA" id="ARBA00022692"/>
    </source>
</evidence>
<dbReference type="Gene3D" id="3.30.465.10">
    <property type="match status" value="1"/>
</dbReference>
<keyword evidence="5" id="KW-0677">Repeat</keyword>
<evidence type="ECO:0000256" key="3">
    <source>
        <dbReference type="ARBA" id="ARBA00022475"/>
    </source>
</evidence>
<dbReference type="AlphaFoldDB" id="A0A3E2B6Z1"/>
<organism evidence="14 15">
    <name type="scientific">Evtepia gabavorous</name>
    <dbReference type="NCBI Taxonomy" id="2211183"/>
    <lineage>
        <taxon>Bacteria</taxon>
        <taxon>Bacillati</taxon>
        <taxon>Bacillota</taxon>
        <taxon>Clostridia</taxon>
        <taxon>Eubacteriales</taxon>
        <taxon>Evtepia</taxon>
    </lineage>
</organism>
<dbReference type="InterPro" id="IPR044751">
    <property type="entry name" value="Ion_transp-like_CBS"/>
</dbReference>
<dbReference type="RefSeq" id="WP_021919617.1">
    <property type="nucleotide sequence ID" value="NZ_CAKXKJ010000002.1"/>
</dbReference>
<keyword evidence="4 10" id="KW-0812">Transmembrane</keyword>
<name>A0A3E2B6Z1_9FIRM</name>
<dbReference type="SMART" id="SM00116">
    <property type="entry name" value="CBS"/>
    <property type="match status" value="2"/>
</dbReference>
<dbReference type="FunFam" id="3.10.580.10:FF:000002">
    <property type="entry name" value="Magnesium/cobalt efflux protein CorC"/>
    <property type="match status" value="1"/>
</dbReference>
<dbReference type="InterPro" id="IPR000644">
    <property type="entry name" value="CBS_dom"/>
</dbReference>
<dbReference type="Gene3D" id="3.10.580.10">
    <property type="entry name" value="CBS-domain"/>
    <property type="match status" value="1"/>
</dbReference>